<organism evidence="1 2">
    <name type="scientific">Acidovorax temperans</name>
    <dbReference type="NCBI Taxonomy" id="80878"/>
    <lineage>
        <taxon>Bacteria</taxon>
        <taxon>Pseudomonadati</taxon>
        <taxon>Pseudomonadota</taxon>
        <taxon>Betaproteobacteria</taxon>
        <taxon>Burkholderiales</taxon>
        <taxon>Comamonadaceae</taxon>
        <taxon>Acidovorax</taxon>
    </lineage>
</organism>
<dbReference type="RefSeq" id="WP_142085743.1">
    <property type="nucleotide sequence ID" value="NZ_VFPV01000005.1"/>
</dbReference>
<comment type="caution">
    <text evidence="1">The sequence shown here is derived from an EMBL/GenBank/DDBJ whole genome shotgun (WGS) entry which is preliminary data.</text>
</comment>
<evidence type="ECO:0000313" key="1">
    <source>
        <dbReference type="EMBL" id="TQM98341.1"/>
    </source>
</evidence>
<dbReference type="SUPFAM" id="SSF110849">
    <property type="entry name" value="ParB/Sulfiredoxin"/>
    <property type="match status" value="1"/>
</dbReference>
<gene>
    <name evidence="1" type="ORF">BDD18_4218</name>
</gene>
<protein>
    <submittedName>
        <fullName evidence="1">ParB family chromosome partitioning protein</fullName>
    </submittedName>
</protein>
<dbReference type="EMBL" id="VFPV01000005">
    <property type="protein sequence ID" value="TQM98341.1"/>
    <property type="molecule type" value="Genomic_DNA"/>
</dbReference>
<sequence>MALTPPKFKVDPTAAMKRLQQSANAAATDRFALASKVMQTQPTGLTAVDTQQKEEVEPISSGSKFDLAQCVPGAIVSVPLHMIDLNDLGPRQIYQSAEIDKIAATITESQDDAAHGYVKDGRVKLIDGGTRVRAAKVSGVDHLDVKFEAEPENPLALYLRARSYNDQRSQPTPIDHAISLRKLIESGAVPNNRVIAEKIPDPSGRPMSESQVSMYMRVSRMPERVLQRMSESPSTTAFTILYAVSEIFEKILDKSQAEDTALSIIDDIRQKDLSKQQVIMLVRSKLEGAKHRERSTQQTLLIGNYEGVVKVFAKRGQIELSMKNLPPEQLPELQKALVAKLEDFFKEQLAKPASTSLPE</sequence>
<dbReference type="SUPFAM" id="SSF109709">
    <property type="entry name" value="KorB DNA-binding domain-like"/>
    <property type="match status" value="1"/>
</dbReference>
<proteinExistence type="predicted"/>
<dbReference type="InterPro" id="IPR036086">
    <property type="entry name" value="ParB/Sulfiredoxin_sf"/>
</dbReference>
<dbReference type="Proteomes" id="UP000316993">
    <property type="component" value="Unassembled WGS sequence"/>
</dbReference>
<reference evidence="1 2" key="1">
    <citation type="submission" date="2019-06" db="EMBL/GenBank/DDBJ databases">
        <title>Genomic Encyclopedia of Archaeal and Bacterial Type Strains, Phase II (KMG-II): from individual species to whole genera.</title>
        <authorList>
            <person name="Goeker M."/>
        </authorList>
    </citation>
    <scope>NUCLEOTIDE SEQUENCE [LARGE SCALE GENOMIC DNA]</scope>
    <source>
        <strain evidence="1 2">DSM 7270</strain>
    </source>
</reference>
<dbReference type="AlphaFoldDB" id="A0A543KTD4"/>
<dbReference type="Gene3D" id="1.10.10.2830">
    <property type="match status" value="1"/>
</dbReference>
<evidence type="ECO:0000313" key="2">
    <source>
        <dbReference type="Proteomes" id="UP000316993"/>
    </source>
</evidence>
<name>A0A543KTD4_9BURK</name>
<accession>A0A543KTD4</accession>